<organism evidence="3 4">
    <name type="scientific">Thiolapillus brandeum</name>
    <dbReference type="NCBI Taxonomy" id="1076588"/>
    <lineage>
        <taxon>Bacteria</taxon>
        <taxon>Pseudomonadati</taxon>
        <taxon>Pseudomonadota</taxon>
        <taxon>Gammaproteobacteria</taxon>
        <taxon>Chromatiales</taxon>
        <taxon>Sedimenticolaceae</taxon>
        <taxon>Thiolapillus</taxon>
    </lineage>
</organism>
<dbReference type="InterPro" id="IPR006652">
    <property type="entry name" value="Kelch_1"/>
</dbReference>
<sequence>MRCTMNTRFSPSICFSGIFFLTGFLLLLPAVLLAGAASPKSFSLEQRVACQQLVEDINWSYQIWPEANPGPKPSRRQILSDTRLRTRVEDALAMEEVLGEDFGIILDQKKLQTEMDRMAAHTRAPDRLRELFSVLGNDPAAVAECLVRPTMAKKLLHDAYRHGRNALQTGHEQAFGDWWKHRKSHLKPKWHAPALNGFRLPEVTGNALSLPEVAGPVPADSWSLSAGYVPEGRKMHTAVWTGNEMIVWGGQDNANNYTNSGARYLPVTDSWHPINTTGAPVARYKHKAVWTGSEMIVWGGLNDSSDDSVLNSGGRYNPATDTWMATSTTGVPGARADHTLVWADGEMIVWGGYDGNNDLNTGGRYDPATDTWVATTVAGAPVGGQNPAAVWTGSEMIVWGGGVSNTGGRYDPSTDTWTATSSVNAPAGRNRHTAVWTGNEMIVWGGYGGGYLNSGGRYDPSTDSWTATSLNDAPSGRYFHSAIWTGNQMIVWGGSGAVIENTGGRYDPSTDSWTSTSTAGAPNQRTLHTAVWTGSEMIVWGGRSGDPSSGYTGGRYDPTTDSWIETRQPTGPTGRRGQTGVWTGNEMIIWGGMDDEVVNTGSRYSPVTDTWLETTTTYAPNEKAYHSAVWTGIEMVVWGGIDRYYQVTNTGGRYNPLTDSWQSTALLNAPEGRGSATVVWTGTEMIVWGGHAGLAINTGGRYDPATDSWTAVSQTNAPGKRDYPTAVWTGSEMIIWGGQEEYINVDTGGRYDPLTDTWTETTLAGAPAGRYQHTAVWTGTEMIIWGGGGSSGYVNTGGRYDPQSDSWQATGTTNAPSNRRQHTAVWTGSEMVVWGGDDGNNYVNTGGRYDPQTDTWLTTSTLGAPVGRVDHSALWTGAEMLVWGGGRYRNIGIYHPYQQTFADVPPDFWSYDFIETLVANGITHGCGGDNYCPDNTVTRAQMSVFLERGMHGSSYVPPPASGTVFNDVAQDHWAANWIEQLAADGITGGCGAGNFCPENNSTRAEMAVFLLRAEHGEAYSPPPATGTEFADVPLSYWAAAWIEQLVSEGITSGCGGGNYCPSGEVTRGEMAVFLVRTFNLQ</sequence>
<dbReference type="EMBL" id="AP012273">
    <property type="protein sequence ID" value="BAO44615.1"/>
    <property type="molecule type" value="Genomic_DNA"/>
</dbReference>
<feature type="domain" description="SLH" evidence="2">
    <location>
        <begin position="961"/>
        <end position="1024"/>
    </location>
</feature>
<dbReference type="PANTHER" id="PTHR46461">
    <property type="entry name" value="KELCH DOMAIN-CONTAINING PROTEIN 3"/>
    <property type="match status" value="1"/>
</dbReference>
<dbReference type="KEGG" id="tbn:TBH_C1698"/>
<dbReference type="InterPro" id="IPR001119">
    <property type="entry name" value="SLH_dom"/>
</dbReference>
<evidence type="ECO:0000259" key="2">
    <source>
        <dbReference type="PROSITE" id="PS51272"/>
    </source>
</evidence>
<dbReference type="GO" id="GO:0005737">
    <property type="term" value="C:cytoplasm"/>
    <property type="evidence" value="ECO:0007669"/>
    <property type="project" value="TreeGrafter"/>
</dbReference>
<dbReference type="GO" id="GO:0003682">
    <property type="term" value="F:chromatin binding"/>
    <property type="evidence" value="ECO:0007669"/>
    <property type="project" value="InterPro"/>
</dbReference>
<dbReference type="OrthoDB" id="246387at2"/>
<dbReference type="InterPro" id="IPR015915">
    <property type="entry name" value="Kelch-typ_b-propeller"/>
</dbReference>
<reference evidence="3 4" key="1">
    <citation type="journal article" date="2014" name="PLoS ONE">
        <title>Physiological and genomic features of a novel sulfur-oxidizing gammaproteobacterium belonging to a previously uncultivated symbiotic lineage isolated from a hydrothermal vent.</title>
        <authorList>
            <person name="Nunoura T."/>
            <person name="Takaki Y."/>
            <person name="Kazama H."/>
            <person name="Kakuta J."/>
            <person name="Shimamura S."/>
            <person name="Makita H."/>
            <person name="Hirai M."/>
            <person name="Miyazaki M."/>
            <person name="Takai K."/>
        </authorList>
    </citation>
    <scope>NUCLEOTIDE SEQUENCE [LARGE SCALE GENOMIC DNA]</scope>
    <source>
        <strain evidence="3 4">Hiromi1</strain>
    </source>
</reference>
<accession>A0A7U6GJB0</accession>
<dbReference type="Proteomes" id="UP000031631">
    <property type="component" value="Chromosome"/>
</dbReference>
<dbReference type="PROSITE" id="PS51272">
    <property type="entry name" value="SLH"/>
    <property type="match status" value="3"/>
</dbReference>
<dbReference type="Gene3D" id="2.120.10.80">
    <property type="entry name" value="Kelch-type beta propeller"/>
    <property type="match status" value="4"/>
</dbReference>
<proteinExistence type="predicted"/>
<dbReference type="InterPro" id="IPR052637">
    <property type="entry name" value="KLHDC3-like"/>
</dbReference>
<feature type="region of interest" description="Disordered" evidence="1">
    <location>
        <begin position="549"/>
        <end position="580"/>
    </location>
</feature>
<dbReference type="AlphaFoldDB" id="A0A7U6GJB0"/>
<evidence type="ECO:0000313" key="4">
    <source>
        <dbReference type="Proteomes" id="UP000031631"/>
    </source>
</evidence>
<name>A0A7U6GJB0_9GAMM</name>
<feature type="domain" description="SLH" evidence="2">
    <location>
        <begin position="1025"/>
        <end position="1081"/>
    </location>
</feature>
<evidence type="ECO:0000256" key="1">
    <source>
        <dbReference type="SAM" id="MobiDB-lite"/>
    </source>
</evidence>
<keyword evidence="4" id="KW-1185">Reference proteome</keyword>
<dbReference type="Pfam" id="PF00395">
    <property type="entry name" value="SLH"/>
    <property type="match status" value="3"/>
</dbReference>
<dbReference type="PANTHER" id="PTHR46461:SF2">
    <property type="entry name" value="ATTRACTIN"/>
    <property type="match status" value="1"/>
</dbReference>
<protein>
    <recommendedName>
        <fullName evidence="2">SLH domain-containing protein</fullName>
    </recommendedName>
</protein>
<dbReference type="SMART" id="SM00612">
    <property type="entry name" value="Kelch"/>
    <property type="match status" value="11"/>
</dbReference>
<feature type="compositionally biased region" description="Low complexity" evidence="1">
    <location>
        <begin position="566"/>
        <end position="580"/>
    </location>
</feature>
<feature type="domain" description="SLH" evidence="2">
    <location>
        <begin position="897"/>
        <end position="960"/>
    </location>
</feature>
<dbReference type="Pfam" id="PF24681">
    <property type="entry name" value="Kelch_KLHDC2_KLHL20_DRC7"/>
    <property type="match status" value="3"/>
</dbReference>
<evidence type="ECO:0000313" key="3">
    <source>
        <dbReference type="EMBL" id="BAO44615.1"/>
    </source>
</evidence>
<gene>
    <name evidence="3" type="ORF">TBH_C1698</name>
</gene>
<dbReference type="SUPFAM" id="SSF117281">
    <property type="entry name" value="Kelch motif"/>
    <property type="match status" value="3"/>
</dbReference>